<dbReference type="Pfam" id="PF13458">
    <property type="entry name" value="Peripla_BP_6"/>
    <property type="match status" value="1"/>
</dbReference>
<dbReference type="PANTHER" id="PTHR30483">
    <property type="entry name" value="LEUCINE-SPECIFIC-BINDING PROTEIN"/>
    <property type="match status" value="1"/>
</dbReference>
<sequence>MELHCPAILSERATVNSGLSLKRLLRVSVAAGAAGALALGGLTACSSDDNSSDSAGNPAGKTTELPSNPATGDPIKIGFIASEGGAVQLPMLRTSGEAAARYLNENGGGIGGHKVELVVCKQSEEPASATKCANELVEKKVAAVVAPLSSQGAVMLPIITGAKIPYIAQAPVSRAEFATPGAYMLSGGTIAVLAGQAKTAAQSGIKKFTVLIGDSGDAATSVKAMATPIFQQAGVELKVVVVPVASADPTPEITAGLADKPGAVTVLGDTRMCVSAMKVLQSVAPDVKKYLIASCLDKPVWEAIGGHDKLIGAKAFTTVNLTSDDPSVTLYRSIMAKYAPDDDPQGLGYLGYQVVMSLGEIGKDIKGVTAADLRTALTTATDVPLPAAPGLTFTCNGKAMPMLPPLCSNSIIVSDVAADGKFENSTVIKN</sequence>
<dbReference type="CDD" id="cd06341">
    <property type="entry name" value="PBP1_ABC_ligand_binding-like"/>
    <property type="match status" value="1"/>
</dbReference>
<organism evidence="5">
    <name type="scientific">Gordonia amarae</name>
    <dbReference type="NCBI Taxonomy" id="36821"/>
    <lineage>
        <taxon>Bacteria</taxon>
        <taxon>Bacillati</taxon>
        <taxon>Actinomycetota</taxon>
        <taxon>Actinomycetes</taxon>
        <taxon>Mycobacteriales</taxon>
        <taxon>Gordoniaceae</taxon>
        <taxon>Gordonia</taxon>
    </lineage>
</organism>
<evidence type="ECO:0000256" key="2">
    <source>
        <dbReference type="ARBA" id="ARBA00022729"/>
    </source>
</evidence>
<feature type="region of interest" description="Disordered" evidence="3">
    <location>
        <begin position="48"/>
        <end position="70"/>
    </location>
</feature>
<evidence type="ECO:0000256" key="3">
    <source>
        <dbReference type="SAM" id="MobiDB-lite"/>
    </source>
</evidence>
<proteinExistence type="inferred from homology"/>
<keyword evidence="2" id="KW-0732">Signal</keyword>
<feature type="domain" description="Leucine-binding protein" evidence="4">
    <location>
        <begin position="74"/>
        <end position="399"/>
    </location>
</feature>
<evidence type="ECO:0000256" key="1">
    <source>
        <dbReference type="ARBA" id="ARBA00010062"/>
    </source>
</evidence>
<dbReference type="PANTHER" id="PTHR30483:SF6">
    <property type="entry name" value="PERIPLASMIC BINDING PROTEIN OF ABC TRANSPORTER FOR NATURAL AMINO ACIDS"/>
    <property type="match status" value="1"/>
</dbReference>
<dbReference type="EMBL" id="CP045810">
    <property type="protein sequence ID" value="QHN40525.1"/>
    <property type="molecule type" value="Genomic_DNA"/>
</dbReference>
<accession>A0A857KMP6</accession>
<name>A0A857KMP6_9ACTN</name>
<comment type="similarity">
    <text evidence="1">Belongs to the leucine-binding protein family.</text>
</comment>
<gene>
    <name evidence="5" type="ORF">GII30_16485</name>
</gene>
<protein>
    <submittedName>
        <fullName evidence="5">ABC transporter substrate-binding protein</fullName>
    </submittedName>
</protein>
<reference evidence="5" key="1">
    <citation type="journal article" date="2021" name="Nat. Microbiol.">
        <title>Cocultivation of an ultrasmall environmental parasitic bacterium with lytic ability against bacteria associated with wastewater foams.</title>
        <authorList>
            <person name="Batinovic S."/>
            <person name="Rose J.J.A."/>
            <person name="Ratcliffe J."/>
            <person name="Seviour R.J."/>
            <person name="Petrovski S."/>
        </authorList>
    </citation>
    <scope>NUCLEOTIDE SEQUENCE</scope>
    <source>
        <strain evidence="5">CON44</strain>
    </source>
</reference>
<dbReference type="SUPFAM" id="SSF53822">
    <property type="entry name" value="Periplasmic binding protein-like I"/>
    <property type="match status" value="1"/>
</dbReference>
<evidence type="ECO:0000259" key="4">
    <source>
        <dbReference type="Pfam" id="PF13458"/>
    </source>
</evidence>
<dbReference type="Gene3D" id="3.40.50.2300">
    <property type="match status" value="2"/>
</dbReference>
<evidence type="ECO:0000313" key="5">
    <source>
        <dbReference type="EMBL" id="QHN40525.1"/>
    </source>
</evidence>
<dbReference type="InterPro" id="IPR028081">
    <property type="entry name" value="Leu-bd"/>
</dbReference>
<dbReference type="InterPro" id="IPR051010">
    <property type="entry name" value="BCAA_transport"/>
</dbReference>
<dbReference type="InterPro" id="IPR028082">
    <property type="entry name" value="Peripla_BP_I"/>
</dbReference>
<dbReference type="AlphaFoldDB" id="A0A857KMP6"/>